<gene>
    <name evidence="1" type="ORF">BJX66DRAFT_325820</name>
</gene>
<keyword evidence="2" id="KW-1185">Reference proteome</keyword>
<reference evidence="1 2" key="1">
    <citation type="submission" date="2024-07" db="EMBL/GenBank/DDBJ databases">
        <title>Section-level genome sequencing and comparative genomics of Aspergillus sections Usti and Cavernicolus.</title>
        <authorList>
            <consortium name="Lawrence Berkeley National Laboratory"/>
            <person name="Nybo J.L."/>
            <person name="Vesth T.C."/>
            <person name="Theobald S."/>
            <person name="Frisvad J.C."/>
            <person name="Larsen T.O."/>
            <person name="Kjaerboelling I."/>
            <person name="Rothschild-Mancinelli K."/>
            <person name="Lyhne E.K."/>
            <person name="Kogle M.E."/>
            <person name="Barry K."/>
            <person name="Clum A."/>
            <person name="Na H."/>
            <person name="Ledsgaard L."/>
            <person name="Lin J."/>
            <person name="Lipzen A."/>
            <person name="Kuo A."/>
            <person name="Riley R."/>
            <person name="Mondo S."/>
            <person name="Labutti K."/>
            <person name="Haridas S."/>
            <person name="Pangalinan J."/>
            <person name="Salamov A.A."/>
            <person name="Simmons B.A."/>
            <person name="Magnuson J.K."/>
            <person name="Chen J."/>
            <person name="Drula E."/>
            <person name="Henrissat B."/>
            <person name="Wiebenga A."/>
            <person name="Lubbers R.J."/>
            <person name="Gomes A.C."/>
            <person name="Makela M.R."/>
            <person name="Stajich J."/>
            <person name="Grigoriev I.V."/>
            <person name="Mortensen U.H."/>
            <person name="De Vries R.P."/>
            <person name="Baker S.E."/>
            <person name="Andersen M.R."/>
        </authorList>
    </citation>
    <scope>NUCLEOTIDE SEQUENCE [LARGE SCALE GENOMIC DNA]</scope>
    <source>
        <strain evidence="1 2">CBS 209.92</strain>
    </source>
</reference>
<dbReference type="Proteomes" id="UP001610563">
    <property type="component" value="Unassembled WGS sequence"/>
</dbReference>
<dbReference type="EMBL" id="JBFTWV010000053">
    <property type="protein sequence ID" value="KAL2793789.1"/>
    <property type="molecule type" value="Genomic_DNA"/>
</dbReference>
<organism evidence="1 2">
    <name type="scientific">Aspergillus keveii</name>
    <dbReference type="NCBI Taxonomy" id="714993"/>
    <lineage>
        <taxon>Eukaryota</taxon>
        <taxon>Fungi</taxon>
        <taxon>Dikarya</taxon>
        <taxon>Ascomycota</taxon>
        <taxon>Pezizomycotina</taxon>
        <taxon>Eurotiomycetes</taxon>
        <taxon>Eurotiomycetidae</taxon>
        <taxon>Eurotiales</taxon>
        <taxon>Aspergillaceae</taxon>
        <taxon>Aspergillus</taxon>
        <taxon>Aspergillus subgen. Nidulantes</taxon>
    </lineage>
</organism>
<evidence type="ECO:0000313" key="1">
    <source>
        <dbReference type="EMBL" id="KAL2793789.1"/>
    </source>
</evidence>
<name>A0ABR4G466_9EURO</name>
<proteinExistence type="predicted"/>
<accession>A0ABR4G466</accession>
<comment type="caution">
    <text evidence="1">The sequence shown here is derived from an EMBL/GenBank/DDBJ whole genome shotgun (WGS) entry which is preliminary data.</text>
</comment>
<protein>
    <submittedName>
        <fullName evidence="1">Uncharacterized protein</fullName>
    </submittedName>
</protein>
<sequence length="381" mass="43408">MPSKHIPQRLDNSCQNQSLSAAESSRAFCGAPEFFYFLSRLNYPKYLLDDGWVQYREDGDDRYVLLYTATGFKSDEEMGLIFDQYTNKAAFVEDFDEMMPVLDYGYGWKPLEDIFTAYLEMIQEGKVELSSPDGTWTRKSLYNSIGPWRLHEFSKSDVQKSAQAFKRLVDAIEARLPPREPTSPQKIQSRGTFSLAWAESSTLDAAHNQGDTFARAFCEETPKFKYVLLFIADDPTQLSNNASPQRNTWLYNDNKPIPAGVYTNTAGGMNQAFQNGCRLILPFKFGSNGWARLSDFEVFGMSSLDDDAKLEDVDSDLYQPGCNGCVPVHSVQLHKVLLNWAERVEFGDWDVTDDGVAGGLDRFREADTEENWEKYWIPLAW</sequence>
<evidence type="ECO:0000313" key="2">
    <source>
        <dbReference type="Proteomes" id="UP001610563"/>
    </source>
</evidence>